<evidence type="ECO:0000313" key="17">
    <source>
        <dbReference type="EMBL" id="CEO97437.1"/>
    </source>
</evidence>
<comment type="similarity">
    <text evidence="9">Belongs to the peptidase M24B family. Eukaryotic-type prolidase subfamily.</text>
</comment>
<evidence type="ECO:0000256" key="11">
    <source>
        <dbReference type="ARBA" id="ARBA00044141"/>
    </source>
</evidence>
<dbReference type="EC" id="3.4.13.9" evidence="10"/>
<accession>A0A0G4IQE5</accession>
<reference evidence="17 18" key="1">
    <citation type="submission" date="2015-02" db="EMBL/GenBank/DDBJ databases">
        <authorList>
            <person name="Chooi Y.-H."/>
        </authorList>
    </citation>
    <scope>NUCLEOTIDE SEQUENCE [LARGE SCALE GENOMIC DNA]</scope>
    <source>
        <strain evidence="17">E3</strain>
    </source>
</reference>
<evidence type="ECO:0000256" key="14">
    <source>
        <dbReference type="ARBA" id="ARBA00044351"/>
    </source>
</evidence>
<gene>
    <name evidence="17" type="ORF">PBRA_000783</name>
</gene>
<dbReference type="PANTHER" id="PTHR48480">
    <property type="match status" value="1"/>
</dbReference>
<comment type="cofactor">
    <cofactor evidence="1">
        <name>Mn(2+)</name>
        <dbReference type="ChEBI" id="CHEBI:29035"/>
    </cofactor>
</comment>
<dbReference type="InterPro" id="IPR000994">
    <property type="entry name" value="Pept_M24"/>
</dbReference>
<dbReference type="OrthoDB" id="10261878at2759"/>
<evidence type="ECO:0000256" key="6">
    <source>
        <dbReference type="ARBA" id="ARBA00022997"/>
    </source>
</evidence>
<dbReference type="SUPFAM" id="SSF53092">
    <property type="entry name" value="Creatinase/prolidase N-terminal domain"/>
    <property type="match status" value="1"/>
</dbReference>
<dbReference type="SMART" id="SM01011">
    <property type="entry name" value="AMP_N"/>
    <property type="match status" value="1"/>
</dbReference>
<evidence type="ECO:0000256" key="1">
    <source>
        <dbReference type="ARBA" id="ARBA00001936"/>
    </source>
</evidence>
<evidence type="ECO:0000256" key="15">
    <source>
        <dbReference type="ARBA" id="ARBA00048994"/>
    </source>
</evidence>
<evidence type="ECO:0000256" key="7">
    <source>
        <dbReference type="ARBA" id="ARBA00023049"/>
    </source>
</evidence>
<dbReference type="GO" id="GO:0102009">
    <property type="term" value="F:proline dipeptidase activity"/>
    <property type="evidence" value="ECO:0007669"/>
    <property type="project" value="UniProtKB-EC"/>
</dbReference>
<evidence type="ECO:0000256" key="5">
    <source>
        <dbReference type="ARBA" id="ARBA00022801"/>
    </source>
</evidence>
<evidence type="ECO:0000256" key="10">
    <source>
        <dbReference type="ARBA" id="ARBA00044051"/>
    </source>
</evidence>
<evidence type="ECO:0000256" key="3">
    <source>
        <dbReference type="ARBA" id="ARBA00022670"/>
    </source>
</evidence>
<sequence>MVATSPDVDLVAMHAEIRAAVMGRMPPGSTAVFRGGAAAFRHDTDHEHLFRQESHFHYLFGVNEPGLYGVLHESTRTATLLVPRHGVEYEIWCGKLPSQSMYKERYGVDKVMFVDELSAYLSDLGVKKIQVLQGVNSDSGTAISPMAFDGIERFEVDGSVLLEILTEARLIKTAKELAVMQYVNDISSKAHVHVMQNCRPGLHEFQLEAMFVHFTEFYGGCRYQSYTCICGSGPNGAVLHYGHAGAPNDAPVKDGGMCLLDMGAEWHCYASDITCSFPANGKFSPEQRVIYEIVLEAQRAVESVARPGVEWADMHSLALRVIGTGLLRHRFLVNATVDEAMALHLPDLFMPHGLGHLMGLDTHDVGGYPRGRTRLTGPSLSRLRMNRPLQAGMVVTNEPGLYFIEALLLPALNDPKLSTFLNRDKIMDHLTFGGIRLEDDLVITENGCRNLTRVPRSVEDIERVMAGADFPCI</sequence>
<keyword evidence="6" id="KW-0224">Dipeptidase</keyword>
<dbReference type="GO" id="GO:0030145">
    <property type="term" value="F:manganese ion binding"/>
    <property type="evidence" value="ECO:0007669"/>
    <property type="project" value="InterPro"/>
</dbReference>
<keyword evidence="8" id="KW-0464">Manganese</keyword>
<dbReference type="OMA" id="DAHALFF"/>
<dbReference type="CDD" id="cd01087">
    <property type="entry name" value="Prolidase"/>
    <property type="match status" value="1"/>
</dbReference>
<comment type="subunit">
    <text evidence="2">Homodimer.</text>
</comment>
<evidence type="ECO:0000256" key="4">
    <source>
        <dbReference type="ARBA" id="ARBA00022723"/>
    </source>
</evidence>
<evidence type="ECO:0000256" key="13">
    <source>
        <dbReference type="ARBA" id="ARBA00044284"/>
    </source>
</evidence>
<keyword evidence="7" id="KW-0482">Metalloprotease</keyword>
<name>A0A0G4IQE5_PLABS</name>
<evidence type="ECO:0000256" key="12">
    <source>
        <dbReference type="ARBA" id="ARBA00044252"/>
    </source>
</evidence>
<dbReference type="PANTHER" id="PTHR48480:SF2">
    <property type="entry name" value="PEPTIDASE D"/>
    <property type="match status" value="1"/>
</dbReference>
<dbReference type="SUPFAM" id="SSF55920">
    <property type="entry name" value="Creatinase/aminopeptidase"/>
    <property type="match status" value="1"/>
</dbReference>
<evidence type="ECO:0000259" key="16">
    <source>
        <dbReference type="SMART" id="SM01011"/>
    </source>
</evidence>
<comment type="catalytic activity">
    <reaction evidence="15">
        <text>Xaa-L-Pro dipeptide + H2O = an L-alpha-amino acid + L-proline</text>
        <dbReference type="Rhea" id="RHEA:76407"/>
        <dbReference type="ChEBI" id="CHEBI:15377"/>
        <dbReference type="ChEBI" id="CHEBI:59869"/>
        <dbReference type="ChEBI" id="CHEBI:60039"/>
        <dbReference type="ChEBI" id="CHEBI:195196"/>
        <dbReference type="EC" id="3.4.13.9"/>
    </reaction>
</comment>
<evidence type="ECO:0000313" key="18">
    <source>
        <dbReference type="Proteomes" id="UP000039324"/>
    </source>
</evidence>
<evidence type="ECO:0000256" key="8">
    <source>
        <dbReference type="ARBA" id="ARBA00023211"/>
    </source>
</evidence>
<dbReference type="STRING" id="37360.A0A0G4IQE5"/>
<evidence type="ECO:0000256" key="2">
    <source>
        <dbReference type="ARBA" id="ARBA00011738"/>
    </source>
</evidence>
<dbReference type="InterPro" id="IPR036005">
    <property type="entry name" value="Creatinase/aminopeptidase-like"/>
</dbReference>
<dbReference type="InterPro" id="IPR052433">
    <property type="entry name" value="X-Pro_dipept-like"/>
</dbReference>
<dbReference type="InterPro" id="IPR029149">
    <property type="entry name" value="Creatin/AminoP/Spt16_N"/>
</dbReference>
<dbReference type="InterPro" id="IPR007865">
    <property type="entry name" value="Aminopep_P_N"/>
</dbReference>
<dbReference type="GO" id="GO:0070006">
    <property type="term" value="F:metalloaminopeptidase activity"/>
    <property type="evidence" value="ECO:0007669"/>
    <property type="project" value="InterPro"/>
</dbReference>
<keyword evidence="3" id="KW-0645">Protease</keyword>
<dbReference type="EMBL" id="CDSF01000079">
    <property type="protein sequence ID" value="CEO97437.1"/>
    <property type="molecule type" value="Genomic_DNA"/>
</dbReference>
<feature type="domain" description="Aminopeptidase P N-terminal" evidence="16">
    <location>
        <begin position="9"/>
        <end position="140"/>
    </location>
</feature>
<protein>
    <recommendedName>
        <fullName evidence="11">Xaa-Pro dipeptidase</fullName>
        <ecNumber evidence="10">3.4.13.9</ecNumber>
    </recommendedName>
    <alternativeName>
        <fullName evidence="14">Imidodipeptidase</fullName>
    </alternativeName>
    <alternativeName>
        <fullName evidence="12">Peptidase D</fullName>
    </alternativeName>
    <alternativeName>
        <fullName evidence="13">Proline dipeptidase</fullName>
    </alternativeName>
</protein>
<proteinExistence type="inferred from homology"/>
<dbReference type="GO" id="GO:0006508">
    <property type="term" value="P:proteolysis"/>
    <property type="evidence" value="ECO:0007669"/>
    <property type="project" value="UniProtKB-KW"/>
</dbReference>
<keyword evidence="4" id="KW-0479">Metal-binding</keyword>
<dbReference type="AlphaFoldDB" id="A0A0G4IQE5"/>
<dbReference type="FunFam" id="3.90.230.10:FF:000002">
    <property type="entry name" value="Xaa-Pro aminopeptidase 3"/>
    <property type="match status" value="1"/>
</dbReference>
<keyword evidence="5" id="KW-0378">Hydrolase</keyword>
<evidence type="ECO:0000256" key="9">
    <source>
        <dbReference type="ARBA" id="ARBA00043990"/>
    </source>
</evidence>
<dbReference type="Proteomes" id="UP000039324">
    <property type="component" value="Unassembled WGS sequence"/>
</dbReference>
<dbReference type="Pfam" id="PF00557">
    <property type="entry name" value="Peptidase_M24"/>
    <property type="match status" value="1"/>
</dbReference>
<dbReference type="Gene3D" id="3.40.350.10">
    <property type="entry name" value="Creatinase/prolidase N-terminal domain"/>
    <property type="match status" value="1"/>
</dbReference>
<dbReference type="Pfam" id="PF05195">
    <property type="entry name" value="AMP_N"/>
    <property type="match status" value="1"/>
</dbReference>
<keyword evidence="18" id="KW-1185">Reference proteome</keyword>
<dbReference type="Gene3D" id="3.90.230.10">
    <property type="entry name" value="Creatinase/methionine aminopeptidase superfamily"/>
    <property type="match status" value="1"/>
</dbReference>
<organism evidence="17 18">
    <name type="scientific">Plasmodiophora brassicae</name>
    <name type="common">Clubroot disease agent</name>
    <dbReference type="NCBI Taxonomy" id="37360"/>
    <lineage>
        <taxon>Eukaryota</taxon>
        <taxon>Sar</taxon>
        <taxon>Rhizaria</taxon>
        <taxon>Endomyxa</taxon>
        <taxon>Phytomyxea</taxon>
        <taxon>Plasmodiophorida</taxon>
        <taxon>Plasmodiophoridae</taxon>
        <taxon>Plasmodiophora</taxon>
    </lineage>
</organism>